<gene>
    <name evidence="1" type="ORF">HNQ50_002697</name>
</gene>
<reference evidence="1 2" key="1">
    <citation type="submission" date="2020-08" db="EMBL/GenBank/DDBJ databases">
        <title>Genomic Encyclopedia of Type Strains, Phase IV (KMG-IV): sequencing the most valuable type-strain genomes for metagenomic binning, comparative biology and taxonomic classification.</title>
        <authorList>
            <person name="Goeker M."/>
        </authorList>
    </citation>
    <scope>NUCLEOTIDE SEQUENCE [LARGE SCALE GENOMIC DNA]</scope>
    <source>
        <strain evidence="1 2">DSM 18233</strain>
    </source>
</reference>
<dbReference type="GO" id="GO:0019825">
    <property type="term" value="F:oxygen binding"/>
    <property type="evidence" value="ECO:0007669"/>
    <property type="project" value="InterPro"/>
</dbReference>
<dbReference type="Proteomes" id="UP000543030">
    <property type="component" value="Unassembled WGS sequence"/>
</dbReference>
<evidence type="ECO:0000313" key="2">
    <source>
        <dbReference type="Proteomes" id="UP000543030"/>
    </source>
</evidence>
<evidence type="ECO:0000313" key="1">
    <source>
        <dbReference type="EMBL" id="MBB5191960.1"/>
    </source>
</evidence>
<dbReference type="AlphaFoldDB" id="A0A840RHP5"/>
<dbReference type="EMBL" id="JACHHN010000005">
    <property type="protein sequence ID" value="MBB5191960.1"/>
    <property type="molecule type" value="Genomic_DNA"/>
</dbReference>
<protein>
    <submittedName>
        <fullName evidence="1">Truncated hemoglobin YjbI</fullName>
    </submittedName>
</protein>
<sequence>MNALASMIGIPAIKAVVDDFLSLLRQHPRFSASYNQIADEGRLKTRLVHFWHAVLDGETWRLSLARGIAGGQMPAIFADSHGLVFQLFRAAINRCLQKELAQAWLRRVDILEQSFPQLRGPVLAAAEPSSNLTVNRCRQLN</sequence>
<dbReference type="SUPFAM" id="SSF46458">
    <property type="entry name" value="Globin-like"/>
    <property type="match status" value="1"/>
</dbReference>
<name>A0A840RHP5_9NEIS</name>
<organism evidence="1 2">
    <name type="scientific">Silvimonas terrae</name>
    <dbReference type="NCBI Taxonomy" id="300266"/>
    <lineage>
        <taxon>Bacteria</taxon>
        <taxon>Pseudomonadati</taxon>
        <taxon>Pseudomonadota</taxon>
        <taxon>Betaproteobacteria</taxon>
        <taxon>Neisseriales</taxon>
        <taxon>Chitinibacteraceae</taxon>
        <taxon>Silvimonas</taxon>
    </lineage>
</organism>
<dbReference type="RefSeq" id="WP_184101493.1">
    <property type="nucleotide sequence ID" value="NZ_JACHHN010000005.1"/>
</dbReference>
<comment type="caution">
    <text evidence="1">The sequence shown here is derived from an EMBL/GenBank/DDBJ whole genome shotgun (WGS) entry which is preliminary data.</text>
</comment>
<dbReference type="Gene3D" id="1.10.490.10">
    <property type="entry name" value="Globins"/>
    <property type="match status" value="1"/>
</dbReference>
<dbReference type="InterPro" id="IPR012292">
    <property type="entry name" value="Globin/Proto"/>
</dbReference>
<accession>A0A840RHP5</accession>
<keyword evidence="2" id="KW-1185">Reference proteome</keyword>
<dbReference type="InterPro" id="IPR009050">
    <property type="entry name" value="Globin-like_sf"/>
</dbReference>
<dbReference type="GO" id="GO:0020037">
    <property type="term" value="F:heme binding"/>
    <property type="evidence" value="ECO:0007669"/>
    <property type="project" value="InterPro"/>
</dbReference>
<proteinExistence type="predicted"/>